<dbReference type="GeneID" id="79887904"/>
<gene>
    <name evidence="1" type="ORF">H8Q88_08715</name>
</gene>
<protein>
    <submittedName>
        <fullName evidence="1">Uncharacterized protein</fullName>
    </submittedName>
</protein>
<evidence type="ECO:0000313" key="1">
    <source>
        <dbReference type="EMBL" id="MBC5851046.1"/>
    </source>
</evidence>
<dbReference type="OrthoDB" id="5883856at2"/>
<sequence>MEKDALGICLSRDMLSEHLLSTFTHVRAYELAVENDEQVRVLFAFPQMSGKDVLTTMQGTKKLIWRADFFCPHFPHR</sequence>
<reference evidence="1" key="1">
    <citation type="submission" date="2020-08" db="EMBL/GenBank/DDBJ databases">
        <title>Genome Sequencing and Pan-Genome Analysis of Migratory bird Vibrio Strains, Inner Mongolia.</title>
        <authorList>
            <person name="Zheng L."/>
        </authorList>
    </citation>
    <scope>NUCLEOTIDE SEQUENCE</scope>
    <source>
        <strain evidence="1">M13F</strain>
    </source>
</reference>
<dbReference type="Proteomes" id="UP000615796">
    <property type="component" value="Unassembled WGS sequence"/>
</dbReference>
<organism evidence="1 2">
    <name type="scientific">Vibrio metschnikovii</name>
    <dbReference type="NCBI Taxonomy" id="28172"/>
    <lineage>
        <taxon>Bacteria</taxon>
        <taxon>Pseudomonadati</taxon>
        <taxon>Pseudomonadota</taxon>
        <taxon>Gammaproteobacteria</taxon>
        <taxon>Vibrionales</taxon>
        <taxon>Vibrionaceae</taxon>
        <taxon>Vibrio</taxon>
    </lineage>
</organism>
<evidence type="ECO:0000313" key="2">
    <source>
        <dbReference type="Proteomes" id="UP000615796"/>
    </source>
</evidence>
<dbReference type="AlphaFoldDB" id="A0A9X0UIL6"/>
<dbReference type="EMBL" id="JACRUP010000004">
    <property type="protein sequence ID" value="MBC5851046.1"/>
    <property type="molecule type" value="Genomic_DNA"/>
</dbReference>
<accession>A0A9X0UIL6</accession>
<name>A0A9X0UIL6_VIBME</name>
<keyword evidence="2" id="KW-1185">Reference proteome</keyword>
<comment type="caution">
    <text evidence="1">The sequence shown here is derived from an EMBL/GenBank/DDBJ whole genome shotgun (WGS) entry which is preliminary data.</text>
</comment>
<proteinExistence type="predicted"/>
<dbReference type="RefSeq" id="WP_040904267.1">
    <property type="nucleotide sequence ID" value="NZ_CAWQCL010000045.1"/>
</dbReference>